<evidence type="ECO:0000313" key="2">
    <source>
        <dbReference type="Proteomes" id="UP001165101"/>
    </source>
</evidence>
<name>A0ACB5TUH0_CANBO</name>
<gene>
    <name evidence="1" type="ORF">Cboi01_000397700</name>
</gene>
<evidence type="ECO:0000313" key="1">
    <source>
        <dbReference type="EMBL" id="GME95606.1"/>
    </source>
</evidence>
<dbReference type="EMBL" id="BSXV01002384">
    <property type="protein sequence ID" value="GME95606.1"/>
    <property type="molecule type" value="Genomic_DNA"/>
</dbReference>
<dbReference type="Proteomes" id="UP001165101">
    <property type="component" value="Unassembled WGS sequence"/>
</dbReference>
<organism evidence="1 2">
    <name type="scientific">Candida boidinii</name>
    <name type="common">Yeast</name>
    <dbReference type="NCBI Taxonomy" id="5477"/>
    <lineage>
        <taxon>Eukaryota</taxon>
        <taxon>Fungi</taxon>
        <taxon>Dikarya</taxon>
        <taxon>Ascomycota</taxon>
        <taxon>Saccharomycotina</taxon>
        <taxon>Pichiomycetes</taxon>
        <taxon>Pichiales</taxon>
        <taxon>Pichiaceae</taxon>
        <taxon>Ogataea</taxon>
        <taxon>Ogataea/Candida clade</taxon>
    </lineage>
</organism>
<keyword evidence="2" id="KW-1185">Reference proteome</keyword>
<protein>
    <submittedName>
        <fullName evidence="1">Unnamed protein product</fullName>
    </submittedName>
</protein>
<sequence length="462" mass="53185">MVKRTRDITSSETTEKNGSIKTENVKQENVERNSEESNGNDVNEDDDEDDEDDEDEESESEQDHDKKRVKKNVNLLAQDVQIARETAELFKSNIFKLQIDELIKELKLKESNMKLIEKILHKLYNLITDIPESKEFNLKECENYFNNISKNKIRIPFPDPKPTNPNYKFKYLPPDDISLIGSFGMKTGILKANSKLTTVDISLKMPKSLIEKKDYLNYRILYKKSFYLAYLTDHLTNLIKKFNLPIEIYYDYLNDDILNPCLILKPINDIKNDLNFFKTKLSIRILIGYEIGIFDSKKLLPDRNCIRIQLPDETSTLTSTSATNDNQKELPPTPLYNASVLSSSTYDYYLKYLYTTKKSSEAFHDAVVLGSLWLKQRGFSGNINNGGFGHFEFAMLMASLLQGGGNNGSKILLHGFSSYQLFKGTIKYLATQDLCNDGYLSFSSLIDDNHLIQFLFKIKQIQ</sequence>
<reference evidence="1" key="1">
    <citation type="submission" date="2023-04" db="EMBL/GenBank/DDBJ databases">
        <title>Candida boidinii NBRC 1967.</title>
        <authorList>
            <person name="Ichikawa N."/>
            <person name="Sato H."/>
            <person name="Tonouchi N."/>
        </authorList>
    </citation>
    <scope>NUCLEOTIDE SEQUENCE</scope>
    <source>
        <strain evidence="1">NBRC 1967</strain>
    </source>
</reference>
<comment type="caution">
    <text evidence="1">The sequence shown here is derived from an EMBL/GenBank/DDBJ whole genome shotgun (WGS) entry which is preliminary data.</text>
</comment>
<accession>A0ACB5TUH0</accession>
<proteinExistence type="predicted"/>